<organism evidence="10 11">
    <name type="scientific">Plasmopara halstedii</name>
    <name type="common">Downy mildew of sunflower</name>
    <dbReference type="NCBI Taxonomy" id="4781"/>
    <lineage>
        <taxon>Eukaryota</taxon>
        <taxon>Sar</taxon>
        <taxon>Stramenopiles</taxon>
        <taxon>Oomycota</taxon>
        <taxon>Peronosporomycetes</taxon>
        <taxon>Peronosporales</taxon>
        <taxon>Peronosporaceae</taxon>
        <taxon>Plasmopara</taxon>
    </lineage>
</organism>
<dbReference type="PANTHER" id="PTHR31247">
    <property type="entry name" value="TRANSMEMBRANE PROTEIN 198 FAMILY MEMBER"/>
    <property type="match status" value="1"/>
</dbReference>
<evidence type="ECO:0000256" key="5">
    <source>
        <dbReference type="ARBA" id="ARBA00023136"/>
    </source>
</evidence>
<feature type="transmembrane region" description="Helical" evidence="7">
    <location>
        <begin position="69"/>
        <end position="85"/>
    </location>
</feature>
<dbReference type="Proteomes" id="UP000054928">
    <property type="component" value="Unassembled WGS sequence"/>
</dbReference>
<feature type="transmembrane region" description="Helical" evidence="7">
    <location>
        <begin position="97"/>
        <end position="118"/>
    </location>
</feature>
<sequence length="272" mass="29014">MADTKIVNLSMGASKSHHLRTVLLLRLCILSVTASDDFQDDSSSSFEVIAFLGGGVVCLAGYRLFRPTVFCCAFFIGGIFVARIVETAFSSMSWMPTASWIAFAISGVISGVIVLMLYSASIFMAGAVGGIMLAFTINTSVGAMIYPKNPDVLLIILAVLLGILGGILALKLEKPVIIATTAFAGSMICVWGVGYFAGDYPNGADLKQFRSLDDKGNWVYDIPDAWWSYLAGIIVLFIVGVTVQIRKTARGYDHGGHTGSLSISKNSRNAAV</sequence>
<keyword evidence="3 7" id="KW-0812">Transmembrane</keyword>
<feature type="transmembrane region" description="Helical" evidence="7">
    <location>
        <begin position="226"/>
        <end position="245"/>
    </location>
</feature>
<evidence type="ECO:0000256" key="1">
    <source>
        <dbReference type="ARBA" id="ARBA00004141"/>
    </source>
</evidence>
<feature type="domain" description="TM7S3/TM198-like" evidence="9">
    <location>
        <begin position="48"/>
        <end position="245"/>
    </location>
</feature>
<evidence type="ECO:0000256" key="6">
    <source>
        <dbReference type="ARBA" id="ARBA00049737"/>
    </source>
</evidence>
<feature type="signal peptide" evidence="8">
    <location>
        <begin position="1"/>
        <end position="34"/>
    </location>
</feature>
<feature type="transmembrane region" description="Helical" evidence="7">
    <location>
        <begin position="125"/>
        <end position="146"/>
    </location>
</feature>
<name>A0A0N7L5F5_PLAHL</name>
<dbReference type="OMA" id="MPTASWI"/>
<dbReference type="PANTHER" id="PTHR31247:SF5">
    <property type="entry name" value="DUF4203 DOMAIN-CONTAINING PROTEIN"/>
    <property type="match status" value="1"/>
</dbReference>
<evidence type="ECO:0000313" key="10">
    <source>
        <dbReference type="EMBL" id="CEG41331.1"/>
    </source>
</evidence>
<evidence type="ECO:0000256" key="3">
    <source>
        <dbReference type="ARBA" id="ARBA00022692"/>
    </source>
</evidence>
<dbReference type="InterPro" id="IPR025256">
    <property type="entry name" value="TM7S3/TM198-like_dom"/>
</dbReference>
<dbReference type="EMBL" id="CCYD01000553">
    <property type="protein sequence ID" value="CEG41331.1"/>
    <property type="molecule type" value="Genomic_DNA"/>
</dbReference>
<comment type="similarity">
    <text evidence="2">Belongs to the TMEM198 family.</text>
</comment>
<evidence type="ECO:0000256" key="8">
    <source>
        <dbReference type="SAM" id="SignalP"/>
    </source>
</evidence>
<evidence type="ECO:0000256" key="4">
    <source>
        <dbReference type="ARBA" id="ARBA00022989"/>
    </source>
</evidence>
<dbReference type="AlphaFoldDB" id="A0A0N7L5F5"/>
<keyword evidence="8" id="KW-0732">Signal</keyword>
<keyword evidence="11" id="KW-1185">Reference proteome</keyword>
<keyword evidence="4 7" id="KW-1133">Transmembrane helix</keyword>
<feature type="transmembrane region" description="Helical" evidence="7">
    <location>
        <begin position="152"/>
        <end position="170"/>
    </location>
</feature>
<protein>
    <recommendedName>
        <fullName evidence="6">Transmembrane protein 198</fullName>
    </recommendedName>
</protein>
<feature type="chain" id="PRO_5006015077" description="Transmembrane protein 198" evidence="8">
    <location>
        <begin position="35"/>
        <end position="272"/>
    </location>
</feature>
<dbReference type="RefSeq" id="XP_024577700.1">
    <property type="nucleotide sequence ID" value="XM_024727088.1"/>
</dbReference>
<evidence type="ECO:0000256" key="7">
    <source>
        <dbReference type="SAM" id="Phobius"/>
    </source>
</evidence>
<reference evidence="11" key="1">
    <citation type="submission" date="2014-09" db="EMBL/GenBank/DDBJ databases">
        <authorList>
            <person name="Sharma Rahul"/>
            <person name="Thines Marco"/>
        </authorList>
    </citation>
    <scope>NUCLEOTIDE SEQUENCE [LARGE SCALE GENOMIC DNA]</scope>
</reference>
<evidence type="ECO:0000313" key="11">
    <source>
        <dbReference type="Proteomes" id="UP000054928"/>
    </source>
</evidence>
<feature type="transmembrane region" description="Helical" evidence="7">
    <location>
        <begin position="44"/>
        <end position="62"/>
    </location>
</feature>
<dbReference type="GeneID" id="36406738"/>
<dbReference type="Pfam" id="PF13886">
    <property type="entry name" value="TM7S3_TM198"/>
    <property type="match status" value="1"/>
</dbReference>
<feature type="transmembrane region" description="Helical" evidence="7">
    <location>
        <begin position="177"/>
        <end position="197"/>
    </location>
</feature>
<dbReference type="STRING" id="4781.A0A0N7L5F5"/>
<dbReference type="GO" id="GO:0005886">
    <property type="term" value="C:plasma membrane"/>
    <property type="evidence" value="ECO:0007669"/>
    <property type="project" value="TreeGrafter"/>
</dbReference>
<proteinExistence type="inferred from homology"/>
<dbReference type="OrthoDB" id="102260at2759"/>
<comment type="subcellular location">
    <subcellularLocation>
        <location evidence="1">Membrane</location>
        <topology evidence="1">Multi-pass membrane protein</topology>
    </subcellularLocation>
</comment>
<evidence type="ECO:0000256" key="2">
    <source>
        <dbReference type="ARBA" id="ARBA00006244"/>
    </source>
</evidence>
<accession>A0A0N7L5F5</accession>
<dbReference type="InterPro" id="IPR040236">
    <property type="entry name" value="TMEM198"/>
</dbReference>
<evidence type="ECO:0000259" key="9">
    <source>
        <dbReference type="Pfam" id="PF13886"/>
    </source>
</evidence>
<keyword evidence="5 7" id="KW-0472">Membrane</keyword>